<dbReference type="EC" id="3.5.1.1" evidence="1"/>
<reference evidence="1 2" key="2">
    <citation type="submission" date="2015-01" db="EMBL/GenBank/DDBJ databases">
        <title>Complete genome sequence of Pyrinomonas methylaliphatogenes type strain K22T.</title>
        <authorList>
            <person name="Lee K.C.Y."/>
            <person name="Power J.F."/>
            <person name="Dunfield P.F."/>
            <person name="Morgan X.C."/>
            <person name="Huttenhower C."/>
            <person name="Stott M.B."/>
        </authorList>
    </citation>
    <scope>NUCLEOTIDE SEQUENCE [LARGE SCALE GENOMIC DNA]</scope>
    <source>
        <strain evidence="1 2">K22</strain>
    </source>
</reference>
<name>A0A0B6X3F6_9BACT</name>
<dbReference type="PANTHER" id="PTHR42110:SF1">
    <property type="entry name" value="L-ASPARAGINASE, PUTATIVE (AFU_ORTHOLOGUE AFUA_3G11890)-RELATED"/>
    <property type="match status" value="1"/>
</dbReference>
<dbReference type="Pfam" id="PF06089">
    <property type="entry name" value="Asparaginase_II"/>
    <property type="match status" value="1"/>
</dbReference>
<dbReference type="RefSeq" id="WP_041978326.1">
    <property type="nucleotide sequence ID" value="NZ_CBXV010000008.1"/>
</dbReference>
<dbReference type="PANTHER" id="PTHR42110">
    <property type="entry name" value="L-ASPARAGINASE, PUTATIVE (AFU_ORTHOLOGUE AFUA_3G11890)-RELATED"/>
    <property type="match status" value="1"/>
</dbReference>
<dbReference type="STRING" id="454194.PYK22_02879"/>
<dbReference type="Proteomes" id="UP000031518">
    <property type="component" value="Unassembled WGS sequence"/>
</dbReference>
<protein>
    <submittedName>
        <fullName evidence="1">Asparaginase</fullName>
        <ecNumber evidence="1">3.5.1.1</ecNumber>
    </submittedName>
</protein>
<accession>A0A0B6X3F6</accession>
<organism evidence="1 2">
    <name type="scientific">Pyrinomonas methylaliphatogenes</name>
    <dbReference type="NCBI Taxonomy" id="454194"/>
    <lineage>
        <taxon>Bacteria</taxon>
        <taxon>Pseudomonadati</taxon>
        <taxon>Acidobacteriota</taxon>
        <taxon>Blastocatellia</taxon>
        <taxon>Blastocatellales</taxon>
        <taxon>Pyrinomonadaceae</taxon>
        <taxon>Pyrinomonas</taxon>
    </lineage>
</organism>
<dbReference type="AlphaFoldDB" id="A0A0B6X3F6"/>
<gene>
    <name evidence="1" type="ORF">PYK22_02879</name>
</gene>
<sequence length="366" mass="40032">MTNENHSIPPPASLVEVRRGSITESRHRGHIIAVDGEGRVIARIGSPERIVTYLRSSAKPHQAIPVVASGAAERFGFNAREIALMCGSHSGEQIHVEVAAAMLRKVGLDQGVLRCGIHEPFSREVAQELRRRGERPNVLQNNCSGKHIGMIALARHLGASVEDYDHPSNPAQRLIAKVIEQFSGVPVEDIAVGIDGCGVPVFGLTVRAMALMYARLVAPPSNFDARTRMACDRIVSAMLTYPEMIGGTSERLDTEVIRASKGRVVSKVGAEGVYTAGVLPCERWPRGLGIALKIEDGEDRRARPPVVIETLRQLGLLDEEALRALAPYSRFDVRNHRGEVVGEIRPSFELELLRHRPREADGSELL</sequence>
<keyword evidence="1" id="KW-0378">Hydrolase</keyword>
<dbReference type="EMBL" id="CBXV010000008">
    <property type="protein sequence ID" value="CDM66840.1"/>
    <property type="molecule type" value="Genomic_DNA"/>
</dbReference>
<reference evidence="1 2" key="1">
    <citation type="submission" date="2013-12" db="EMBL/GenBank/DDBJ databases">
        <authorList>
            <person name="Stott M."/>
        </authorList>
    </citation>
    <scope>NUCLEOTIDE SEQUENCE [LARGE SCALE GENOMIC DNA]</scope>
    <source>
        <strain evidence="1 2">K22</strain>
    </source>
</reference>
<keyword evidence="2" id="KW-1185">Reference proteome</keyword>
<evidence type="ECO:0000313" key="2">
    <source>
        <dbReference type="Proteomes" id="UP000031518"/>
    </source>
</evidence>
<proteinExistence type="predicted"/>
<dbReference type="InterPro" id="IPR010349">
    <property type="entry name" value="Asparaginase_II"/>
</dbReference>
<dbReference type="OrthoDB" id="9770793at2"/>
<evidence type="ECO:0000313" key="1">
    <source>
        <dbReference type="EMBL" id="CDM66840.1"/>
    </source>
</evidence>
<dbReference type="GO" id="GO:0004067">
    <property type="term" value="F:asparaginase activity"/>
    <property type="evidence" value="ECO:0007669"/>
    <property type="project" value="UniProtKB-EC"/>
</dbReference>